<comment type="caution">
    <text evidence="2">The sequence shown here is derived from an EMBL/GenBank/DDBJ whole genome shotgun (WGS) entry which is preliminary data.</text>
</comment>
<dbReference type="InterPro" id="IPR050698">
    <property type="entry name" value="MBL"/>
</dbReference>
<dbReference type="OrthoDB" id="9803916at2"/>
<dbReference type="PATRIC" id="fig|1237149.3.peg.5085"/>
<dbReference type="GO" id="GO:0004521">
    <property type="term" value="F:RNA endonuclease activity"/>
    <property type="evidence" value="ECO:0007669"/>
    <property type="project" value="TreeGrafter"/>
</dbReference>
<dbReference type="EMBL" id="AMZN01000089">
    <property type="protein sequence ID" value="ELR68877.1"/>
    <property type="molecule type" value="Genomic_DNA"/>
</dbReference>
<dbReference type="Proteomes" id="UP000011135">
    <property type="component" value="Unassembled WGS sequence"/>
</dbReference>
<gene>
    <name evidence="2" type="ORF">C900_05703</name>
</gene>
<evidence type="ECO:0000313" key="3">
    <source>
        <dbReference type="Proteomes" id="UP000011135"/>
    </source>
</evidence>
<evidence type="ECO:0000256" key="1">
    <source>
        <dbReference type="SAM" id="MobiDB-lite"/>
    </source>
</evidence>
<proteinExistence type="predicted"/>
<dbReference type="STRING" id="1237149.C900_05703"/>
<dbReference type="AlphaFoldDB" id="L8JND2"/>
<dbReference type="PANTHER" id="PTHR11203">
    <property type="entry name" value="CLEAVAGE AND POLYADENYLATION SPECIFICITY FACTOR FAMILY MEMBER"/>
    <property type="match status" value="1"/>
</dbReference>
<dbReference type="InterPro" id="IPR036866">
    <property type="entry name" value="RibonucZ/Hydroxyglut_hydro"/>
</dbReference>
<dbReference type="InterPro" id="IPR026360">
    <property type="entry name" value="Xnuc_lig_assoc"/>
</dbReference>
<dbReference type="Gene3D" id="3.60.15.10">
    <property type="entry name" value="Ribonuclease Z/Hydroxyacylglutathione hydrolase-like"/>
    <property type="match status" value="1"/>
</dbReference>
<organism evidence="2 3">
    <name type="scientific">Fulvivirga imtechensis AK7</name>
    <dbReference type="NCBI Taxonomy" id="1237149"/>
    <lineage>
        <taxon>Bacteria</taxon>
        <taxon>Pseudomonadati</taxon>
        <taxon>Bacteroidota</taxon>
        <taxon>Cytophagia</taxon>
        <taxon>Cytophagales</taxon>
        <taxon>Fulvivirgaceae</taxon>
        <taxon>Fulvivirga</taxon>
    </lineage>
</organism>
<reference evidence="2 3" key="1">
    <citation type="submission" date="2012-12" db="EMBL/GenBank/DDBJ databases">
        <title>Genome assembly of Fulvivirga imtechensis AK7.</title>
        <authorList>
            <person name="Nupur N."/>
            <person name="Khatri I."/>
            <person name="Kumar R."/>
            <person name="Subramanian S."/>
            <person name="Pinnaka A."/>
        </authorList>
    </citation>
    <scope>NUCLEOTIDE SEQUENCE [LARGE SCALE GENOMIC DNA]</scope>
    <source>
        <strain evidence="2 3">AK7</strain>
    </source>
</reference>
<evidence type="ECO:0000313" key="2">
    <source>
        <dbReference type="EMBL" id="ELR68877.1"/>
    </source>
</evidence>
<dbReference type="RefSeq" id="WP_009582813.1">
    <property type="nucleotide sequence ID" value="NZ_AMZN01000089.1"/>
</dbReference>
<feature type="region of interest" description="Disordered" evidence="1">
    <location>
        <begin position="325"/>
        <end position="360"/>
    </location>
</feature>
<feature type="compositionally biased region" description="Polar residues" evidence="1">
    <location>
        <begin position="334"/>
        <end position="360"/>
    </location>
</feature>
<dbReference type="SUPFAM" id="SSF56281">
    <property type="entry name" value="Metallo-hydrolase/oxidoreductase"/>
    <property type="match status" value="1"/>
</dbReference>
<sequence length="360" mass="40336">MLLEFTNKGIYCPQAEVYIDPWKPVAKALITHGHSDHAHWGHRHYLCTKSAMPVLRHRLGHDMKIESVDFGAYVNIHGVKFSFHPAGHIIGSAQIRVEFKGEVWVVSGDYKTENDGLSEPSEAVKCHTFITESTFGLPIYSWKPQEEVFHDINTWWRQNKEDGKVTVLSGYALGKAQRIIQGLDESIGTIFTHGAVENVNEVIRNQGIPLKPTVRVIPEMKKEEFAGGIVIATPSALGSPWMKRFLPYSVGIASGWMRLRGARRRRSVDRGFPLSDHADWDGLNSVVEATGAERVFVTHGYTTTFSRWLSEKGIEAARVETQFEGELEEIGEAATQQPTTSNQEQETSNRSPESSNQPPE</sequence>
<accession>L8JND2</accession>
<name>L8JND2_9BACT</name>
<keyword evidence="3" id="KW-1185">Reference proteome</keyword>
<dbReference type="NCBIfam" id="TIGR04122">
    <property type="entry name" value="Xnuc_lig_assoc"/>
    <property type="match status" value="1"/>
</dbReference>
<dbReference type="PANTHER" id="PTHR11203:SF49">
    <property type="entry name" value="BLL1145 PROTEIN"/>
    <property type="match status" value="1"/>
</dbReference>
<protein>
    <submittedName>
        <fullName evidence="2">mRNA 3-end processing factor</fullName>
    </submittedName>
</protein>
<dbReference type="eggNOG" id="COG1236">
    <property type="taxonomic scope" value="Bacteria"/>
</dbReference>